<comment type="caution">
    <text evidence="2">The sequence shown here is derived from an EMBL/GenBank/DDBJ whole genome shotgun (WGS) entry which is preliminary data.</text>
</comment>
<dbReference type="AlphaFoldDB" id="A0A2N7TMQ2"/>
<organism evidence="2 3">
    <name type="scientific">Halomonas heilongjiangensis</name>
    <dbReference type="NCBI Taxonomy" id="1387883"/>
    <lineage>
        <taxon>Bacteria</taxon>
        <taxon>Pseudomonadati</taxon>
        <taxon>Pseudomonadota</taxon>
        <taxon>Gammaproteobacteria</taxon>
        <taxon>Oceanospirillales</taxon>
        <taxon>Halomonadaceae</taxon>
        <taxon>Halomonas</taxon>
    </lineage>
</organism>
<dbReference type="OrthoDB" id="9782798at2"/>
<dbReference type="InterPro" id="IPR005561">
    <property type="entry name" value="ANTAR"/>
</dbReference>
<dbReference type="PROSITE" id="PS50921">
    <property type="entry name" value="ANTAR"/>
    <property type="match status" value="1"/>
</dbReference>
<name>A0A2N7TMQ2_9GAMM</name>
<dbReference type="EMBL" id="PNRE01000047">
    <property type="protein sequence ID" value="PMR69452.1"/>
    <property type="molecule type" value="Genomic_DNA"/>
</dbReference>
<feature type="domain" description="ANTAR" evidence="1">
    <location>
        <begin position="355"/>
        <end position="416"/>
    </location>
</feature>
<dbReference type="Pfam" id="PF03861">
    <property type="entry name" value="ANTAR"/>
    <property type="match status" value="1"/>
</dbReference>
<protein>
    <submittedName>
        <fullName evidence="2">Response regulator receiver protein</fullName>
    </submittedName>
</protein>
<dbReference type="SUPFAM" id="SSF52172">
    <property type="entry name" value="CheY-like"/>
    <property type="match status" value="1"/>
</dbReference>
<evidence type="ECO:0000313" key="3">
    <source>
        <dbReference type="Proteomes" id="UP000235346"/>
    </source>
</evidence>
<reference evidence="2 3" key="1">
    <citation type="submission" date="2018-01" db="EMBL/GenBank/DDBJ databases">
        <title>Halomonas endophytica sp. nov., isolated from storage liquid in the stems of Populus euphratica.</title>
        <authorList>
            <person name="Chen C."/>
        </authorList>
    </citation>
    <scope>NUCLEOTIDE SEQUENCE [LARGE SCALE GENOMIC DNA]</scope>
    <source>
        <strain evidence="2 3">DSM 26881</strain>
    </source>
</reference>
<proteinExistence type="predicted"/>
<dbReference type="RefSeq" id="WP_102627869.1">
    <property type="nucleotide sequence ID" value="NZ_PDOH01000028.1"/>
</dbReference>
<dbReference type="InterPro" id="IPR011006">
    <property type="entry name" value="CheY-like_superfamily"/>
</dbReference>
<keyword evidence="3" id="KW-1185">Reference proteome</keyword>
<dbReference type="InterPro" id="IPR013587">
    <property type="entry name" value="Nitrate/nitrite_sensing"/>
</dbReference>
<dbReference type="SMART" id="SM01012">
    <property type="entry name" value="ANTAR"/>
    <property type="match status" value="1"/>
</dbReference>
<sequence length="427" mass="47846">MNPAERLLLAAKRCEIDNLEHLATTCEIVGDISRFIHALQKERGASNVYLASRGERFADHRQERVEECLQTERIMRQRLDTLASDGSRPAAGARLLGRIARVWYALDSLGALRGHIETLTITADEATLTFNRLISGLLSVVFDAADTAGDPEITHALVAIFHFMQGKELAGQERACGAIGFTAGGFDTPHRRLLRHLVDAQQRCFDTFAEFATPQARRRWHEGLPPRTQAGVQQLREMAGSDIPRPDTRRSLGETWYELTTRRIDAMKRVEEALADELSAMCRDKIAVSRQEMADLVALRATLTSNGSSPPMCQQLVDLFDGEPCHELGILTANAVDSQLNRSLIELMQVQASRLQALGDELETTRKALRERKLVERAKGLIMAHQEMTEEEAYRFLRKASMDQSKSMAAMARSILDLSDILQKRRL</sequence>
<evidence type="ECO:0000313" key="2">
    <source>
        <dbReference type="EMBL" id="PMR69452.1"/>
    </source>
</evidence>
<accession>A0A2N7TMQ2</accession>
<dbReference type="Gene3D" id="1.10.10.10">
    <property type="entry name" value="Winged helix-like DNA-binding domain superfamily/Winged helix DNA-binding domain"/>
    <property type="match status" value="1"/>
</dbReference>
<dbReference type="GO" id="GO:0003723">
    <property type="term" value="F:RNA binding"/>
    <property type="evidence" value="ECO:0007669"/>
    <property type="project" value="InterPro"/>
</dbReference>
<dbReference type="InterPro" id="IPR036388">
    <property type="entry name" value="WH-like_DNA-bd_sf"/>
</dbReference>
<gene>
    <name evidence="2" type="ORF">C1H66_10685</name>
</gene>
<dbReference type="Pfam" id="PF08376">
    <property type="entry name" value="NIT"/>
    <property type="match status" value="1"/>
</dbReference>
<evidence type="ECO:0000259" key="1">
    <source>
        <dbReference type="PROSITE" id="PS50921"/>
    </source>
</evidence>
<dbReference type="Proteomes" id="UP000235346">
    <property type="component" value="Unassembled WGS sequence"/>
</dbReference>